<dbReference type="SMART" id="SM00455">
    <property type="entry name" value="RBD"/>
    <property type="match status" value="1"/>
</dbReference>
<dbReference type="Pfam" id="PF00169">
    <property type="entry name" value="PH"/>
    <property type="match status" value="1"/>
</dbReference>
<dbReference type="InterPro" id="IPR001331">
    <property type="entry name" value="GDS_CDC24_CS"/>
</dbReference>
<dbReference type="CDD" id="cd01230">
    <property type="entry name" value="PH1_Tiam1_2"/>
    <property type="match status" value="1"/>
</dbReference>
<dbReference type="OrthoDB" id="8059989at2759"/>
<dbReference type="PANTHER" id="PTHR46001:SF4">
    <property type="entry name" value="T-LYMPHOMA INVASION AND METASTASIS-INDUCING PROTEIN 1 ISOFORM X1"/>
    <property type="match status" value="1"/>
</dbReference>
<dbReference type="PROSITE" id="PS00741">
    <property type="entry name" value="DH_1"/>
    <property type="match status" value="1"/>
</dbReference>
<dbReference type="CDD" id="cd00136">
    <property type="entry name" value="PDZ_canonical"/>
    <property type="match status" value="1"/>
</dbReference>
<dbReference type="InterPro" id="IPR001478">
    <property type="entry name" value="PDZ"/>
</dbReference>
<dbReference type="Gene3D" id="6.10.140.680">
    <property type="match status" value="1"/>
</dbReference>
<dbReference type="InterPro" id="IPR035899">
    <property type="entry name" value="DBL_dom_sf"/>
</dbReference>
<evidence type="ECO:0000256" key="4">
    <source>
        <dbReference type="SAM" id="MobiDB-lite"/>
    </source>
</evidence>
<dbReference type="Gene3D" id="2.30.29.30">
    <property type="entry name" value="Pleckstrin-homology domain (PH domain)/Phosphotyrosine-binding domain (PTB)"/>
    <property type="match status" value="2"/>
</dbReference>
<dbReference type="InterPro" id="IPR040655">
    <property type="entry name" value="TIAM1_CC-Ex"/>
</dbReference>
<comment type="caution">
    <text evidence="9">The sequence shown here is derived from an EMBL/GenBank/DDBJ whole genome shotgun (WGS) entry which is preliminary data.</text>
</comment>
<evidence type="ECO:0000259" key="6">
    <source>
        <dbReference type="PROSITE" id="PS50010"/>
    </source>
</evidence>
<dbReference type="Pfam" id="PF00621">
    <property type="entry name" value="RhoGEF"/>
    <property type="match status" value="1"/>
</dbReference>
<evidence type="ECO:0000256" key="3">
    <source>
        <dbReference type="SAM" id="Coils"/>
    </source>
</evidence>
<dbReference type="InterPro" id="IPR000219">
    <property type="entry name" value="DH_dom"/>
</dbReference>
<dbReference type="GO" id="GO:0007264">
    <property type="term" value="P:small GTPase-mediated signal transduction"/>
    <property type="evidence" value="ECO:0007669"/>
    <property type="project" value="InterPro"/>
</dbReference>
<dbReference type="Pfam" id="PF23014">
    <property type="entry name" value="PH_Tiam1"/>
    <property type="match status" value="1"/>
</dbReference>
<feature type="compositionally biased region" description="Acidic residues" evidence="4">
    <location>
        <begin position="1368"/>
        <end position="1381"/>
    </location>
</feature>
<evidence type="ECO:0000256" key="2">
    <source>
        <dbReference type="ARBA" id="ARBA00022737"/>
    </source>
</evidence>
<dbReference type="Gene3D" id="1.20.900.10">
    <property type="entry name" value="Dbl homology (DH) domain"/>
    <property type="match status" value="1"/>
</dbReference>
<feature type="compositionally biased region" description="Polar residues" evidence="4">
    <location>
        <begin position="1"/>
        <end position="10"/>
    </location>
</feature>
<feature type="region of interest" description="Disordered" evidence="4">
    <location>
        <begin position="1"/>
        <end position="65"/>
    </location>
</feature>
<dbReference type="InterPro" id="IPR043537">
    <property type="entry name" value="Tiam1/Tiam2/Sif"/>
</dbReference>
<feature type="domain" description="RBD" evidence="8">
    <location>
        <begin position="640"/>
        <end position="707"/>
    </location>
</feature>
<accession>A0A9D3NHX3</accession>
<dbReference type="Pfam" id="PF18385">
    <property type="entry name" value="Tiam_CC_Ex"/>
    <property type="match status" value="1"/>
</dbReference>
<dbReference type="SMART" id="SM00228">
    <property type="entry name" value="PDZ"/>
    <property type="match status" value="1"/>
</dbReference>
<dbReference type="InterPro" id="IPR036034">
    <property type="entry name" value="PDZ_sf"/>
</dbReference>
<dbReference type="PROSITE" id="PS50003">
    <property type="entry name" value="PH_DOMAIN"/>
    <property type="match status" value="1"/>
</dbReference>
<dbReference type="GO" id="GO:0005085">
    <property type="term" value="F:guanyl-nucleotide exchange factor activity"/>
    <property type="evidence" value="ECO:0007669"/>
    <property type="project" value="UniProtKB-KW"/>
</dbReference>
<dbReference type="GO" id="GO:0005829">
    <property type="term" value="C:cytosol"/>
    <property type="evidence" value="ECO:0007669"/>
    <property type="project" value="TreeGrafter"/>
</dbReference>
<dbReference type="GO" id="GO:0005886">
    <property type="term" value="C:plasma membrane"/>
    <property type="evidence" value="ECO:0007669"/>
    <property type="project" value="TreeGrafter"/>
</dbReference>
<feature type="domain" description="PDZ" evidence="7">
    <location>
        <begin position="720"/>
        <end position="799"/>
    </location>
</feature>
<dbReference type="PROSITE" id="PS50898">
    <property type="entry name" value="RBD"/>
    <property type="match status" value="1"/>
</dbReference>
<evidence type="ECO:0000259" key="8">
    <source>
        <dbReference type="PROSITE" id="PS50898"/>
    </source>
</evidence>
<dbReference type="SMART" id="SM00325">
    <property type="entry name" value="RhoGEF"/>
    <property type="match status" value="1"/>
</dbReference>
<dbReference type="SUPFAM" id="SSF50156">
    <property type="entry name" value="PDZ domain-like"/>
    <property type="match status" value="1"/>
</dbReference>
<dbReference type="InterPro" id="IPR011993">
    <property type="entry name" value="PH-like_dom_sf"/>
</dbReference>
<dbReference type="CDD" id="cd01255">
    <property type="entry name" value="PH2_Tiam1_2"/>
    <property type="match status" value="1"/>
</dbReference>
<dbReference type="Gene3D" id="2.30.42.10">
    <property type="match status" value="1"/>
</dbReference>
<dbReference type="CDD" id="cd00160">
    <property type="entry name" value="RhoGEF"/>
    <property type="match status" value="1"/>
</dbReference>
<evidence type="ECO:0000256" key="1">
    <source>
        <dbReference type="ARBA" id="ARBA00022658"/>
    </source>
</evidence>
<dbReference type="PROSITE" id="PS50010">
    <property type="entry name" value="DH_2"/>
    <property type="match status" value="1"/>
</dbReference>
<keyword evidence="1" id="KW-0344">Guanine-nucleotide releasing factor</keyword>
<dbReference type="InterPro" id="IPR055230">
    <property type="entry name" value="PH_Tiam1/2"/>
</dbReference>
<name>A0A9D3NHX3_9TELE</name>
<sequence>MGNVESQYGSHSFYGDRERQLSRKRVSRSLRLSGKQSYRRKPEHRNSETSTRSSSTPSIPQSLAEHGLEPFDDADALPHFSSPIWVDRVAMNLRPMSFHKDSAHEPCNNTPANVPAVDADNDQSTQDTSKPPDGAGSFKKKRSKSADVWRDDSLEVSLSDASLERLTSTEDLTDNANNTDVTRANSLGELYAPQNYSKKRHKGGALCRDSEEDKMLSPCEDDGATYGAFTLPCRRSHCLSEGLTSHQAAMPGRRAQTIQNENDLLCHVTQGVYENFRQELEKSSCRAETLEEGASALSDELSSANQTEALVGVAEGSVRKAGRLNVKNLLVHKKNKKVELAARRKWKSYWVSLKGCTLFFYETDGRSGIDHTSIPKHAVWAENSIAQAVPEHPKKDFVFCLSNSMGDSFLFQTCSQTEVENWVTAIHSACAAAVARQHHRDDTVRFLRSEIRKLEQKIDMDEKMKKMGDMQLASVTDTKKRKTILEQISVWEQNLECYNVDLFRLRCYLCSLQGEELPNPKPLLSVASRSTKLSMGRLGFSVSSFHALVAARTESGVRRRAHAMSHSTGKRKSRFSSLWGLETNSKRKLHTHTHPSIEQVFAEGEEPVKRDLEGMMEESSRANVKDEQVCVTGLVKDRLMPSWVCLPDGRPILAVIRPGESALDTLETICKAHDLDSTKHYLRLKFLIETQVQFYIPKPEEDVYDLLYKEIELCSKIRKVIQFDRDESCMIGYGFSISMVEDDSVQQLYITDVKAGGLAFAKGLNAGDEILQLNGKNSSTLTFSDMKTAFSQASLSLTVNTLPLIDRRQHCFLPPRRSDAVQQLYTDIFSQNQEEILDDGVGLISETSGDSLDDDTELFSDYRDYEKSTEQVAAFCRSLHEMNPSSEAASSSSSSSLPRQLSDADKLRKVICELVETERTYVKDLNCLIGRYLTPLQKESFLTQDELDVLFGNLPEMLEFQVEFLRTLEDGTRLVPDLEKLERVDQFKKVLFSLGGSFLYYADRFKIYSAFCASHTKVPKVLTKAKTDPDFKAFLDERNPKQQHSSTLESYLIKPIQRVLKYPLLLRELYTLTDPESEEHYHLDVAVKAMNKVASHINEMQKLHEEFGAVFDQLIAEQTGNKKEVADLSMGDLLLHTILIWLNPPSSLGKWKKEPQLATFVFKTAVVFVCKDGSKQKKKMGGSQRASVSGEDRDPFRFRHMISTDALQVRTLTDGDSAAVCEIIHVKSESEGRPERVFHLCCSSPESKKDFLKTVHSILRDKQRRQLMKTESLPPSQQYVPFGGKRLCALKGARPAMNRAASAPTRTLGRRKLVRNRFTIDTDIVFDTDADADSPDSQTSLQPGDTDRWVEEQFDLQRYEEQAKETDLLSDDDGDDEDLSQEIEGPVSAMSLEDEEEETKTEGKDCKSQHALKLSHLGKQCAMSVASVDEQSVVADEDVWVRRQMSSTDSDTQNESQS</sequence>
<dbReference type="EMBL" id="JAHKSW010000017">
    <property type="protein sequence ID" value="KAG7322019.1"/>
    <property type="molecule type" value="Genomic_DNA"/>
</dbReference>
<keyword evidence="10" id="KW-1185">Reference proteome</keyword>
<keyword evidence="3" id="KW-0175">Coiled coil</keyword>
<dbReference type="SUPFAM" id="SSF48065">
    <property type="entry name" value="DBL homology domain (DH-domain)"/>
    <property type="match status" value="1"/>
</dbReference>
<dbReference type="Pfam" id="PF02196">
    <property type="entry name" value="RBD"/>
    <property type="match status" value="1"/>
</dbReference>
<feature type="coiled-coil region" evidence="3">
    <location>
        <begin position="273"/>
        <end position="307"/>
    </location>
</feature>
<dbReference type="PANTHER" id="PTHR46001">
    <property type="entry name" value="TIAM (MAMMALIAN TUMOR INVASION AND METASTASIS FACTOR) HOMOLOG"/>
    <property type="match status" value="1"/>
</dbReference>
<protein>
    <recommendedName>
        <fullName evidence="11">T-lymphoma invasion and metastasis-inducing protein 1-like</fullName>
    </recommendedName>
</protein>
<feature type="region of interest" description="Disordered" evidence="4">
    <location>
        <begin position="102"/>
        <end position="146"/>
    </location>
</feature>
<dbReference type="PROSITE" id="PS50106">
    <property type="entry name" value="PDZ"/>
    <property type="match status" value="1"/>
</dbReference>
<feature type="region of interest" description="Disordered" evidence="4">
    <location>
        <begin position="1328"/>
        <end position="1348"/>
    </location>
</feature>
<feature type="region of interest" description="Disordered" evidence="4">
    <location>
        <begin position="1363"/>
        <end position="1408"/>
    </location>
</feature>
<dbReference type="FunFam" id="1.20.900.10:FF:000012">
    <property type="entry name" value="T cell lymphoma invasion and metastasis 1"/>
    <property type="match status" value="1"/>
</dbReference>
<gene>
    <name evidence="9" type="ORF">KOW79_014877</name>
</gene>
<feature type="domain" description="PH" evidence="5">
    <location>
        <begin position="317"/>
        <end position="431"/>
    </location>
</feature>
<dbReference type="SUPFAM" id="SSF50729">
    <property type="entry name" value="PH domain-like"/>
    <property type="match status" value="2"/>
</dbReference>
<organism evidence="9 10">
    <name type="scientific">Hemibagrus wyckioides</name>
    <dbReference type="NCBI Taxonomy" id="337641"/>
    <lineage>
        <taxon>Eukaryota</taxon>
        <taxon>Metazoa</taxon>
        <taxon>Chordata</taxon>
        <taxon>Craniata</taxon>
        <taxon>Vertebrata</taxon>
        <taxon>Euteleostomi</taxon>
        <taxon>Actinopterygii</taxon>
        <taxon>Neopterygii</taxon>
        <taxon>Teleostei</taxon>
        <taxon>Ostariophysi</taxon>
        <taxon>Siluriformes</taxon>
        <taxon>Bagridae</taxon>
        <taxon>Hemibagrus</taxon>
    </lineage>
</organism>
<feature type="domain" description="DH" evidence="6">
    <location>
        <begin position="906"/>
        <end position="1100"/>
    </location>
</feature>
<dbReference type="Pfam" id="PF00595">
    <property type="entry name" value="PDZ"/>
    <property type="match status" value="1"/>
</dbReference>
<dbReference type="InterPro" id="IPR001849">
    <property type="entry name" value="PH_domain"/>
</dbReference>
<evidence type="ECO:0000259" key="7">
    <source>
        <dbReference type="PROSITE" id="PS50106"/>
    </source>
</evidence>
<evidence type="ECO:0000259" key="5">
    <source>
        <dbReference type="PROSITE" id="PS50003"/>
    </source>
</evidence>
<evidence type="ECO:0008006" key="11">
    <source>
        <dbReference type="Google" id="ProtNLM"/>
    </source>
</evidence>
<dbReference type="SMART" id="SM00233">
    <property type="entry name" value="PH"/>
    <property type="match status" value="2"/>
</dbReference>
<evidence type="ECO:0000313" key="10">
    <source>
        <dbReference type="Proteomes" id="UP000824219"/>
    </source>
</evidence>
<dbReference type="FunFam" id="2.30.29.30:FF:000065">
    <property type="entry name" value="T cell lymphoma invasion and metastasis 1"/>
    <property type="match status" value="1"/>
</dbReference>
<keyword evidence="2" id="KW-0677">Repeat</keyword>
<feature type="compositionally biased region" description="Low complexity" evidence="4">
    <location>
        <begin position="48"/>
        <end position="58"/>
    </location>
</feature>
<proteinExistence type="predicted"/>
<reference evidence="9 10" key="1">
    <citation type="submission" date="2021-06" db="EMBL/GenBank/DDBJ databases">
        <title>Chromosome-level genome assembly of the red-tail catfish (Hemibagrus wyckioides).</title>
        <authorList>
            <person name="Shao F."/>
        </authorList>
    </citation>
    <scope>NUCLEOTIDE SEQUENCE [LARGE SCALE GENOMIC DNA]</scope>
    <source>
        <strain evidence="9">EC202008001</strain>
        <tissue evidence="9">Blood</tissue>
    </source>
</reference>
<dbReference type="InterPro" id="IPR003116">
    <property type="entry name" value="RBD_dom"/>
</dbReference>
<dbReference type="Proteomes" id="UP000824219">
    <property type="component" value="Linkage Group LG17"/>
</dbReference>
<evidence type="ECO:0000313" key="9">
    <source>
        <dbReference type="EMBL" id="KAG7322019.1"/>
    </source>
</evidence>